<reference evidence="2" key="1">
    <citation type="submission" date="2019-11" db="EMBL/GenBank/DDBJ databases">
        <title>Acidithiobacillus ferrianus sp. nov.: a facultatively anaerobic and extremely acidophilic chemolithoautotroph.</title>
        <authorList>
            <person name="Norris P.R."/>
            <person name="Falagan C."/>
            <person name="Moya-Beltran A."/>
            <person name="Castro M."/>
            <person name="Quatrini R."/>
            <person name="Johnson D.B."/>
        </authorList>
    </citation>
    <scope>NUCLEOTIDE SEQUENCE [LARGE SCALE GENOMIC DNA]</scope>
    <source>
        <strain evidence="2">MG</strain>
    </source>
</reference>
<comment type="similarity">
    <text evidence="1">Belongs to the RutC family.</text>
</comment>
<dbReference type="Pfam" id="PF01042">
    <property type="entry name" value="Ribonuc_L-PSP"/>
    <property type="match status" value="1"/>
</dbReference>
<evidence type="ECO:0000256" key="1">
    <source>
        <dbReference type="ARBA" id="ARBA00010552"/>
    </source>
</evidence>
<comment type="caution">
    <text evidence="2">The sequence shown here is derived from an EMBL/GenBank/DDBJ whole genome shotgun (WGS) entry which is preliminary data.</text>
</comment>
<gene>
    <name evidence="2" type="ORF">GL267_00190</name>
</gene>
<organism evidence="2">
    <name type="scientific">Acidithiobacillus ferrianus</name>
    <dbReference type="NCBI Taxonomy" id="2678518"/>
    <lineage>
        <taxon>Bacteria</taxon>
        <taxon>Pseudomonadati</taxon>
        <taxon>Pseudomonadota</taxon>
        <taxon>Acidithiobacillia</taxon>
        <taxon>Acidithiobacillales</taxon>
        <taxon>Acidithiobacillaceae</taxon>
        <taxon>Acidithiobacillus</taxon>
    </lineage>
</organism>
<accession>A0A845U4J0</accession>
<dbReference type="RefSeq" id="WP_163095327.1">
    <property type="nucleotide sequence ID" value="NZ_CP127523.1"/>
</dbReference>
<dbReference type="CDD" id="cd00448">
    <property type="entry name" value="YjgF_YER057c_UK114_family"/>
    <property type="match status" value="1"/>
</dbReference>
<dbReference type="InterPro" id="IPR019897">
    <property type="entry name" value="RidA_CS"/>
</dbReference>
<dbReference type="Gene3D" id="3.30.1330.40">
    <property type="entry name" value="RutC-like"/>
    <property type="match status" value="1"/>
</dbReference>
<dbReference type="InterPro" id="IPR006056">
    <property type="entry name" value="RidA"/>
</dbReference>
<dbReference type="InterPro" id="IPR006175">
    <property type="entry name" value="YjgF/YER057c/UK114"/>
</dbReference>
<dbReference type="PROSITE" id="PS01094">
    <property type="entry name" value="UPF0076"/>
    <property type="match status" value="1"/>
</dbReference>
<dbReference type="SUPFAM" id="SSF55298">
    <property type="entry name" value="YjgF-like"/>
    <property type="match status" value="1"/>
</dbReference>
<dbReference type="PANTHER" id="PTHR11803:SF39">
    <property type="entry name" value="2-IMINOBUTANOATE_2-IMINOPROPANOATE DEAMINASE"/>
    <property type="match status" value="1"/>
</dbReference>
<dbReference type="AlphaFoldDB" id="A0A845U4J0"/>
<name>A0A845U4J0_9PROT</name>
<dbReference type="GO" id="GO:0005829">
    <property type="term" value="C:cytosol"/>
    <property type="evidence" value="ECO:0007669"/>
    <property type="project" value="TreeGrafter"/>
</dbReference>
<dbReference type="GO" id="GO:0019239">
    <property type="term" value="F:deaminase activity"/>
    <property type="evidence" value="ECO:0007669"/>
    <property type="project" value="TreeGrafter"/>
</dbReference>
<protein>
    <submittedName>
        <fullName evidence="2">RidA family protein</fullName>
    </submittedName>
</protein>
<evidence type="ECO:0000313" key="2">
    <source>
        <dbReference type="EMBL" id="NDU41099.1"/>
    </source>
</evidence>
<sequence>MPVPVHSDAAPQAIGAYSQGMVHNGLLYLSGQIPLDPATGQMVEGSFALQIRRVLDNLQAVCEGAGGRLQDAIKLQIYLTDLGHFAEVNQAMEAAFAPPYPARAVVQVAALPRGAPVEIDGIVALDGAG</sequence>
<dbReference type="PANTHER" id="PTHR11803">
    <property type="entry name" value="2-IMINOBUTANOATE/2-IMINOPROPANOATE DEAMINASE RIDA"/>
    <property type="match status" value="1"/>
</dbReference>
<dbReference type="NCBIfam" id="TIGR00004">
    <property type="entry name" value="Rid family detoxifying hydrolase"/>
    <property type="match status" value="1"/>
</dbReference>
<dbReference type="EMBL" id="WNJL01000001">
    <property type="protein sequence ID" value="NDU41099.1"/>
    <property type="molecule type" value="Genomic_DNA"/>
</dbReference>
<proteinExistence type="inferred from homology"/>
<dbReference type="InterPro" id="IPR035959">
    <property type="entry name" value="RutC-like_sf"/>
</dbReference>
<dbReference type="FunFam" id="3.30.1330.40:FF:000001">
    <property type="entry name" value="L-PSP family endoribonuclease"/>
    <property type="match status" value="1"/>
</dbReference>